<dbReference type="VEuPathDB" id="FungiDB:TREMEDRAFT_59720"/>
<feature type="compositionally biased region" description="Low complexity" evidence="1">
    <location>
        <begin position="78"/>
        <end position="94"/>
    </location>
</feature>
<evidence type="ECO:0000313" key="3">
    <source>
        <dbReference type="Proteomes" id="UP000289152"/>
    </source>
</evidence>
<proteinExistence type="predicted"/>
<dbReference type="Proteomes" id="UP000289152">
    <property type="component" value="Unassembled WGS sequence"/>
</dbReference>
<dbReference type="EMBL" id="SDIL01000123">
    <property type="protein sequence ID" value="RXK35754.1"/>
    <property type="molecule type" value="Genomic_DNA"/>
</dbReference>
<accession>A0A4Q1BD58</accession>
<evidence type="ECO:0000313" key="2">
    <source>
        <dbReference type="EMBL" id="RXK35754.1"/>
    </source>
</evidence>
<organism evidence="2 3">
    <name type="scientific">Tremella mesenterica</name>
    <name type="common">Jelly fungus</name>
    <dbReference type="NCBI Taxonomy" id="5217"/>
    <lineage>
        <taxon>Eukaryota</taxon>
        <taxon>Fungi</taxon>
        <taxon>Dikarya</taxon>
        <taxon>Basidiomycota</taxon>
        <taxon>Agaricomycotina</taxon>
        <taxon>Tremellomycetes</taxon>
        <taxon>Tremellales</taxon>
        <taxon>Tremellaceae</taxon>
        <taxon>Tremella</taxon>
    </lineage>
</organism>
<evidence type="ECO:0000256" key="1">
    <source>
        <dbReference type="SAM" id="MobiDB-lite"/>
    </source>
</evidence>
<reference evidence="2 3" key="1">
    <citation type="submission" date="2016-06" db="EMBL/GenBank/DDBJ databases">
        <title>Evolution of pathogenesis and genome organization in the Tremellales.</title>
        <authorList>
            <person name="Cuomo C."/>
            <person name="Litvintseva A."/>
            <person name="Heitman J."/>
            <person name="Chen Y."/>
            <person name="Sun S."/>
            <person name="Springer D."/>
            <person name="Dromer F."/>
            <person name="Young S."/>
            <person name="Zeng Q."/>
            <person name="Chapman S."/>
            <person name="Gujja S."/>
            <person name="Saif S."/>
            <person name="Birren B."/>
        </authorList>
    </citation>
    <scope>NUCLEOTIDE SEQUENCE [LARGE SCALE GENOMIC DNA]</scope>
    <source>
        <strain evidence="2 3">ATCC 28783</strain>
    </source>
</reference>
<dbReference type="AlphaFoldDB" id="A0A4Q1BD58"/>
<name>A0A4Q1BD58_TREME</name>
<gene>
    <name evidence="2" type="ORF">M231_06995</name>
</gene>
<feature type="compositionally biased region" description="Polar residues" evidence="1">
    <location>
        <begin position="121"/>
        <end position="133"/>
    </location>
</feature>
<protein>
    <submittedName>
        <fullName evidence="2">Uncharacterized protein</fullName>
    </submittedName>
</protein>
<comment type="caution">
    <text evidence="2">The sequence shown here is derived from an EMBL/GenBank/DDBJ whole genome shotgun (WGS) entry which is preliminary data.</text>
</comment>
<dbReference type="InParanoid" id="A0A4Q1BD58"/>
<keyword evidence="3" id="KW-1185">Reference proteome</keyword>
<sequence>MASPKVGEVLESIVSEGIFSELQRLKVSETPLNRKVRFFLLSEQRVGSRSSDKRNRSSSPSTESSAKKAPRLSGTSTPRSSNLSRASTSSNPSRGTPPGRSPARPGPESPSSMPLRPLKRPQSTTALPSSSKTGGRRYFAPPDSVFPSQDSFSGPFPSPKKEEEPSSLQPPPPIVRPWSTSALAGTRQGDKILVMAPSWAVLPRFDGEVMIQSNEQLQEALRAGRQVTLNPGDPSETAPTITVQPASPIPCRTQHFEWTAPSKAQSLDGVISSNLGQSTI</sequence>
<feature type="region of interest" description="Disordered" evidence="1">
    <location>
        <begin position="38"/>
        <end position="179"/>
    </location>
</feature>